<keyword evidence="2" id="KW-0847">Vitamin C</keyword>
<dbReference type="GO" id="GO:0031543">
    <property type="term" value="F:peptidyl-proline dioxygenase activity"/>
    <property type="evidence" value="ECO:0007669"/>
    <property type="project" value="TreeGrafter"/>
</dbReference>
<dbReference type="GO" id="GO:0031418">
    <property type="term" value="F:L-ascorbic acid binding"/>
    <property type="evidence" value="ECO:0007669"/>
    <property type="project" value="UniProtKB-KW"/>
</dbReference>
<keyword evidence="3" id="KW-0223">Dioxygenase</keyword>
<dbReference type="STRING" id="237018.SAMN04489723_103145"/>
<organism evidence="6 7">
    <name type="scientific">Algoriphagus aquimarinus</name>
    <dbReference type="NCBI Taxonomy" id="237018"/>
    <lineage>
        <taxon>Bacteria</taxon>
        <taxon>Pseudomonadati</taxon>
        <taxon>Bacteroidota</taxon>
        <taxon>Cytophagia</taxon>
        <taxon>Cytophagales</taxon>
        <taxon>Cyclobacteriaceae</taxon>
        <taxon>Algoriphagus</taxon>
    </lineage>
</organism>
<dbReference type="PANTHER" id="PTHR12907:SF26">
    <property type="entry name" value="HIF PROLYL HYDROXYLASE, ISOFORM C"/>
    <property type="match status" value="1"/>
</dbReference>
<dbReference type="InterPro" id="IPR044862">
    <property type="entry name" value="Pro_4_hyd_alph_FE2OG_OXY"/>
</dbReference>
<protein>
    <submittedName>
        <fullName evidence="6">SM-20-related protein</fullName>
    </submittedName>
</protein>
<gene>
    <name evidence="6" type="ORF">SAMN04489723_103145</name>
</gene>
<accession>A0A1I0XF28</accession>
<evidence type="ECO:0000256" key="4">
    <source>
        <dbReference type="ARBA" id="ARBA00023002"/>
    </source>
</evidence>
<dbReference type="Pfam" id="PF13640">
    <property type="entry name" value="2OG-FeII_Oxy_3"/>
    <property type="match status" value="1"/>
</dbReference>
<proteinExistence type="predicted"/>
<dbReference type="GO" id="GO:0008198">
    <property type="term" value="F:ferrous iron binding"/>
    <property type="evidence" value="ECO:0007669"/>
    <property type="project" value="TreeGrafter"/>
</dbReference>
<dbReference type="GO" id="GO:0071456">
    <property type="term" value="P:cellular response to hypoxia"/>
    <property type="evidence" value="ECO:0007669"/>
    <property type="project" value="TreeGrafter"/>
</dbReference>
<evidence type="ECO:0000256" key="1">
    <source>
        <dbReference type="ARBA" id="ARBA00001961"/>
    </source>
</evidence>
<dbReference type="RefSeq" id="WP_092895076.1">
    <property type="nucleotide sequence ID" value="NZ_FOKK01000003.1"/>
</dbReference>
<evidence type="ECO:0000256" key="2">
    <source>
        <dbReference type="ARBA" id="ARBA00022896"/>
    </source>
</evidence>
<evidence type="ECO:0000313" key="7">
    <source>
        <dbReference type="Proteomes" id="UP000198790"/>
    </source>
</evidence>
<dbReference type="PANTHER" id="PTHR12907">
    <property type="entry name" value="EGL NINE HOMOLOG-RELATED"/>
    <property type="match status" value="1"/>
</dbReference>
<dbReference type="EMBL" id="FOKK01000003">
    <property type="protein sequence ID" value="SFA99494.1"/>
    <property type="molecule type" value="Genomic_DNA"/>
</dbReference>
<evidence type="ECO:0000313" key="6">
    <source>
        <dbReference type="EMBL" id="SFA99494.1"/>
    </source>
</evidence>
<dbReference type="OrthoDB" id="9783171at2"/>
<dbReference type="Proteomes" id="UP000198790">
    <property type="component" value="Unassembled WGS sequence"/>
</dbReference>
<comment type="cofactor">
    <cofactor evidence="1">
        <name>L-ascorbate</name>
        <dbReference type="ChEBI" id="CHEBI:38290"/>
    </cofactor>
</comment>
<evidence type="ECO:0000256" key="3">
    <source>
        <dbReference type="ARBA" id="ARBA00022964"/>
    </source>
</evidence>
<dbReference type="AlphaFoldDB" id="A0A1I0XF28"/>
<sequence length="207" mass="24298">MDKDQEDKDEKNQFEEMIQGLIDNKYGCSNNFIDFNTVTGLRDNLQRENQSGNLQVSGTGNKQDYKQNALVRGDKIKWIDEKSINQFEMIYNKKVGNFISHLNKTCFTSIKSFESHYANYEQKSFYKRHLDQFKNEKGRKYSIVLFLNQDWQTEDGGMLSLYPEGSDQQDISPIGGRMVFFQSDEMEHEVHPSFTRDRRSIAGWLKD</sequence>
<dbReference type="Gene3D" id="2.60.120.620">
    <property type="entry name" value="q2cbj1_9rhob like domain"/>
    <property type="match status" value="1"/>
</dbReference>
<keyword evidence="7" id="KW-1185">Reference proteome</keyword>
<dbReference type="SMART" id="SM00702">
    <property type="entry name" value="P4Hc"/>
    <property type="match status" value="1"/>
</dbReference>
<reference evidence="6 7" key="1">
    <citation type="submission" date="2016-10" db="EMBL/GenBank/DDBJ databases">
        <authorList>
            <person name="de Groot N.N."/>
        </authorList>
    </citation>
    <scope>NUCLEOTIDE SEQUENCE [LARGE SCALE GENOMIC DNA]</scope>
    <source>
        <strain evidence="6 7">DSM 23399</strain>
    </source>
</reference>
<feature type="domain" description="Prolyl 4-hydroxylase alpha subunit" evidence="5">
    <location>
        <begin position="3"/>
        <end position="206"/>
    </location>
</feature>
<name>A0A1I0XF28_9BACT</name>
<dbReference type="InterPro" id="IPR051559">
    <property type="entry name" value="HIF_prolyl_hydroxylases"/>
</dbReference>
<keyword evidence="4" id="KW-0560">Oxidoreductase</keyword>
<evidence type="ECO:0000259" key="5">
    <source>
        <dbReference type="SMART" id="SM00702"/>
    </source>
</evidence>
<dbReference type="InterPro" id="IPR006620">
    <property type="entry name" value="Pro_4_hyd_alph"/>
</dbReference>